<organism evidence="2 3">
    <name type="scientific">Actinomadura logoneensis</name>
    <dbReference type="NCBI Taxonomy" id="2293572"/>
    <lineage>
        <taxon>Bacteria</taxon>
        <taxon>Bacillati</taxon>
        <taxon>Actinomycetota</taxon>
        <taxon>Actinomycetes</taxon>
        <taxon>Streptosporangiales</taxon>
        <taxon>Thermomonosporaceae</taxon>
        <taxon>Actinomadura</taxon>
    </lineage>
</organism>
<keyword evidence="3" id="KW-1185">Reference proteome</keyword>
<dbReference type="InterPro" id="IPR013149">
    <property type="entry name" value="ADH-like_C"/>
</dbReference>
<dbReference type="InterPro" id="IPR013154">
    <property type="entry name" value="ADH-like_N"/>
</dbReference>
<dbReference type="InterPro" id="IPR051397">
    <property type="entry name" value="Zn-ADH-like_protein"/>
</dbReference>
<dbReference type="PANTHER" id="PTHR43677">
    <property type="entry name" value="SHORT-CHAIN DEHYDROGENASE/REDUCTASE"/>
    <property type="match status" value="1"/>
</dbReference>
<dbReference type="Proteomes" id="UP000261811">
    <property type="component" value="Unassembled WGS sequence"/>
</dbReference>
<dbReference type="SMART" id="SM00829">
    <property type="entry name" value="PKS_ER"/>
    <property type="match status" value="1"/>
</dbReference>
<dbReference type="AlphaFoldDB" id="A0A372J9U4"/>
<dbReference type="Gene3D" id="3.90.180.10">
    <property type="entry name" value="Medium-chain alcohol dehydrogenases, catalytic domain"/>
    <property type="match status" value="1"/>
</dbReference>
<feature type="domain" description="Enoyl reductase (ER)" evidence="1">
    <location>
        <begin position="10"/>
        <end position="322"/>
    </location>
</feature>
<accession>A0A372J9U4</accession>
<sequence length="324" mass="33808">MRHVRYHAHGGPEVLAVEESPVPEPGPGEVLVRPEVIGTNYVDVQLRREADRASIWFRELPGTLTGDVVGTVERTGSDVDPALAGTRVAAVATDAWADRVVTDADWLVPVPDDLDAASASVLPLAGAVALGCLRVGRIAAGETVLVTAGAGTIGHLAVQLARLRGAGTVIATAGSDAKRKLLADLGADTVIDHTAPDWDEQVRAAAPEGVHLALDAIGGDTLHRALDLLAPFGRAVVYGASAGDLTSVPVTSVFALRSVIGFAVLAYRLADPEQARADLDELTGLLRSGRLRAVTGARVPLDEPVRAHRLLEDRAVVGRLVLEP</sequence>
<reference evidence="2 3" key="1">
    <citation type="submission" date="2018-08" db="EMBL/GenBank/DDBJ databases">
        <title>Actinomadura jelena sp. nov., a novel Actinomycete isolated from soil in Chad.</title>
        <authorList>
            <person name="Shi L."/>
        </authorList>
    </citation>
    <scope>NUCLEOTIDE SEQUENCE [LARGE SCALE GENOMIC DNA]</scope>
    <source>
        <strain evidence="2 3">NEAU-G17</strain>
    </source>
</reference>
<proteinExistence type="predicted"/>
<dbReference type="InterPro" id="IPR020843">
    <property type="entry name" value="ER"/>
</dbReference>
<dbReference type="EMBL" id="QURH01001035">
    <property type="protein sequence ID" value="RFU36763.1"/>
    <property type="molecule type" value="Genomic_DNA"/>
</dbReference>
<dbReference type="PANTHER" id="PTHR43677:SF4">
    <property type="entry name" value="QUINONE OXIDOREDUCTASE-LIKE PROTEIN 2"/>
    <property type="match status" value="1"/>
</dbReference>
<protein>
    <submittedName>
        <fullName evidence="2">Oxidoreductase</fullName>
    </submittedName>
</protein>
<dbReference type="SUPFAM" id="SSF50129">
    <property type="entry name" value="GroES-like"/>
    <property type="match status" value="1"/>
</dbReference>
<dbReference type="OrthoDB" id="9805883at2"/>
<dbReference type="RefSeq" id="WP_117361584.1">
    <property type="nucleotide sequence ID" value="NZ_QURH01001035.1"/>
</dbReference>
<comment type="caution">
    <text evidence="2">The sequence shown here is derived from an EMBL/GenBank/DDBJ whole genome shotgun (WGS) entry which is preliminary data.</text>
</comment>
<gene>
    <name evidence="2" type="ORF">DZF91_36480</name>
</gene>
<evidence type="ECO:0000259" key="1">
    <source>
        <dbReference type="SMART" id="SM00829"/>
    </source>
</evidence>
<name>A0A372J9U4_9ACTN</name>
<dbReference type="SUPFAM" id="SSF51735">
    <property type="entry name" value="NAD(P)-binding Rossmann-fold domains"/>
    <property type="match status" value="1"/>
</dbReference>
<dbReference type="Pfam" id="PF00107">
    <property type="entry name" value="ADH_zinc_N"/>
    <property type="match status" value="1"/>
</dbReference>
<dbReference type="Gene3D" id="3.40.50.720">
    <property type="entry name" value="NAD(P)-binding Rossmann-like Domain"/>
    <property type="match status" value="1"/>
</dbReference>
<dbReference type="GO" id="GO:0016491">
    <property type="term" value="F:oxidoreductase activity"/>
    <property type="evidence" value="ECO:0007669"/>
    <property type="project" value="InterPro"/>
</dbReference>
<dbReference type="Pfam" id="PF08240">
    <property type="entry name" value="ADH_N"/>
    <property type="match status" value="1"/>
</dbReference>
<evidence type="ECO:0000313" key="3">
    <source>
        <dbReference type="Proteomes" id="UP000261811"/>
    </source>
</evidence>
<dbReference type="InterPro" id="IPR011032">
    <property type="entry name" value="GroES-like_sf"/>
</dbReference>
<evidence type="ECO:0000313" key="2">
    <source>
        <dbReference type="EMBL" id="RFU36763.1"/>
    </source>
</evidence>
<dbReference type="InterPro" id="IPR036291">
    <property type="entry name" value="NAD(P)-bd_dom_sf"/>
</dbReference>